<comment type="subcellular location">
    <subcellularLocation>
        <location evidence="1">Nucleus</location>
    </subcellularLocation>
</comment>
<dbReference type="InterPro" id="IPR001025">
    <property type="entry name" value="BAH_dom"/>
</dbReference>
<comment type="caution">
    <text evidence="11">The sequence shown here is derived from an EMBL/GenBank/DDBJ whole genome shotgun (WGS) entry which is preliminary data.</text>
</comment>
<evidence type="ECO:0000256" key="7">
    <source>
        <dbReference type="ARBA" id="ARBA00023242"/>
    </source>
</evidence>
<dbReference type="CDD" id="cd04712">
    <property type="entry name" value="BAH_DCM_I"/>
    <property type="match status" value="1"/>
</dbReference>
<evidence type="ECO:0000256" key="2">
    <source>
        <dbReference type="ARBA" id="ARBA00011975"/>
    </source>
</evidence>
<evidence type="ECO:0000256" key="4">
    <source>
        <dbReference type="ARBA" id="ARBA00022679"/>
    </source>
</evidence>
<dbReference type="Proteomes" id="UP001321760">
    <property type="component" value="Unassembled WGS sequence"/>
</dbReference>
<dbReference type="InterPro" id="IPR029063">
    <property type="entry name" value="SAM-dependent_MTases_sf"/>
</dbReference>
<dbReference type="GO" id="GO:0003682">
    <property type="term" value="F:chromatin binding"/>
    <property type="evidence" value="ECO:0007669"/>
    <property type="project" value="InterPro"/>
</dbReference>
<dbReference type="GO" id="GO:0044027">
    <property type="term" value="P:negative regulation of gene expression via chromosomal CpG island methylation"/>
    <property type="evidence" value="ECO:0007669"/>
    <property type="project" value="TreeGrafter"/>
</dbReference>
<proteinExistence type="inferred from homology"/>
<organism evidence="11 12">
    <name type="scientific">Podospora aff. communis PSN243</name>
    <dbReference type="NCBI Taxonomy" id="3040156"/>
    <lineage>
        <taxon>Eukaryota</taxon>
        <taxon>Fungi</taxon>
        <taxon>Dikarya</taxon>
        <taxon>Ascomycota</taxon>
        <taxon>Pezizomycotina</taxon>
        <taxon>Sordariomycetes</taxon>
        <taxon>Sordariomycetidae</taxon>
        <taxon>Sordariales</taxon>
        <taxon>Podosporaceae</taxon>
        <taxon>Podospora</taxon>
    </lineage>
</organism>
<evidence type="ECO:0000313" key="12">
    <source>
        <dbReference type="Proteomes" id="UP001321760"/>
    </source>
</evidence>
<dbReference type="InterPro" id="IPR043151">
    <property type="entry name" value="BAH_sf"/>
</dbReference>
<dbReference type="InterPro" id="IPR001525">
    <property type="entry name" value="C5_MeTfrase"/>
</dbReference>
<evidence type="ECO:0000256" key="8">
    <source>
        <dbReference type="PROSITE-ProRule" id="PRU01016"/>
    </source>
</evidence>
<keyword evidence="4 8" id="KW-0808">Transferase</keyword>
<dbReference type="PROSITE" id="PS51679">
    <property type="entry name" value="SAM_MT_C5"/>
    <property type="match status" value="1"/>
</dbReference>
<feature type="domain" description="BAH" evidence="10">
    <location>
        <begin position="403"/>
        <end position="538"/>
    </location>
</feature>
<gene>
    <name evidence="11" type="ORF">QBC34DRAFT_495826</name>
</gene>
<dbReference type="Pfam" id="PF00145">
    <property type="entry name" value="DNA_methylase"/>
    <property type="match status" value="1"/>
</dbReference>
<evidence type="ECO:0000256" key="3">
    <source>
        <dbReference type="ARBA" id="ARBA00022603"/>
    </source>
</evidence>
<sequence>MDVVDESPNPLGADYSDAADWQGAAELTPSDQDRYLTTHSPSATATAEEDEDLTQQGATRGEVFYSPAPFKESRSRNITVDIPRAVLVTPRSRHHGFTPPFPLAKERDALKSLMDSRGSPISSTEWVEFDLEQFSFYITTPFADEMRSPQRMNIKAGHGRYYFDGVLSNGRTKHYVQMVEVIELPIGNYGRQFSSTSGQIWIRSKLNQNRELYYRLKTPAIEYERFYTPFLWVADLAKHVVDFSFESESDVCIVSFKEDFYAWLMDVHGATVLHKWLSQHPSPDFRTSVAASIEFIWKEMNGVLGQKKAASLSLFQEVMTCTQFRPVSTPFPVGGMIEPVKRGDEPQYPTVVTPYVKECFGQMVLGKMLRVPSDDTTCPVRDAQPPQNPWILPQNLLSEDAVARIKVGDTISTPRDELGVTNTKWQHVASKYSADDDGRWFGLVQKVHINRKGRRSFDVTWLYRPADTPCGVMKYPWPNELFLSDHCTCEEGATNRIKDDEVLAVHPINWVGNPNNSDHRFFVRQIYMVHDRRWVTLEKSQLTCAHGEQEKDVRYKSGDTILATLRSAAVFSEPYEVVKVFRQGEQLFVRLRVLLRRDKVDFVPGVAPNELVYTEQVMVVKKASMNVLGRCHVRFFRPDESIPSPYNRGGTGNLFYIRSKLEAGRCVPLGAFPTSLRQGFDPRCEVPKLRGLDLFCGAGNFGRGLEDGGVVEMRWANDIWDKAIHTYMANSLHKEAHPFLGSVDDLLRKAMAGDYSETVPRPGEVDFISAGSPCPGFSLLTPDKTTLRQIKNQSLVASFAAFVDFYRPKYGVLENVMGIVPRSKEEDENVLSQLFCALVGMGYQTQVILGDAWSHGAPQTRTRVFLYFAKPGLRLPNAPLLSHSQHPESRSRALGMLCTGEPFVQRIFGPTAFKYVTAAEATADLPPVHDARVDACVDFPDHRVSFSYTIPRQFEIAAIPVHPFNMNFAKAWNQGRGVMSRGDRELFPADGSSR</sequence>
<feature type="non-terminal residue" evidence="11">
    <location>
        <position position="994"/>
    </location>
</feature>
<dbReference type="SUPFAM" id="SSF53335">
    <property type="entry name" value="S-adenosyl-L-methionine-dependent methyltransferases"/>
    <property type="match status" value="1"/>
</dbReference>
<name>A0AAV9GJ50_9PEZI</name>
<keyword evidence="3 8" id="KW-0489">Methyltransferase</keyword>
<feature type="active site" evidence="8">
    <location>
        <position position="774"/>
    </location>
</feature>
<reference evidence="11" key="2">
    <citation type="submission" date="2023-05" db="EMBL/GenBank/DDBJ databases">
        <authorList>
            <consortium name="Lawrence Berkeley National Laboratory"/>
            <person name="Steindorff A."/>
            <person name="Hensen N."/>
            <person name="Bonometti L."/>
            <person name="Westerberg I."/>
            <person name="Brannstrom I.O."/>
            <person name="Guillou S."/>
            <person name="Cros-Aarteil S."/>
            <person name="Calhoun S."/>
            <person name="Haridas S."/>
            <person name="Kuo A."/>
            <person name="Mondo S."/>
            <person name="Pangilinan J."/>
            <person name="Riley R."/>
            <person name="Labutti K."/>
            <person name="Andreopoulos B."/>
            <person name="Lipzen A."/>
            <person name="Chen C."/>
            <person name="Yanf M."/>
            <person name="Daum C."/>
            <person name="Ng V."/>
            <person name="Clum A."/>
            <person name="Ohm R."/>
            <person name="Martin F."/>
            <person name="Silar P."/>
            <person name="Natvig D."/>
            <person name="Lalanne C."/>
            <person name="Gautier V."/>
            <person name="Ament-Velasquez S.L."/>
            <person name="Kruys A."/>
            <person name="Hutchinson M.I."/>
            <person name="Powell A.J."/>
            <person name="Barry K."/>
            <person name="Miller A.N."/>
            <person name="Grigoriev I.V."/>
            <person name="Debuchy R."/>
            <person name="Gladieux P."/>
            <person name="Thoren M.H."/>
            <person name="Johannesson H."/>
        </authorList>
    </citation>
    <scope>NUCLEOTIDE SEQUENCE</scope>
    <source>
        <strain evidence="11">PSN243</strain>
    </source>
</reference>
<reference evidence="11" key="1">
    <citation type="journal article" date="2023" name="Mol. Phylogenet. Evol.">
        <title>Genome-scale phylogeny and comparative genomics of the fungal order Sordariales.</title>
        <authorList>
            <person name="Hensen N."/>
            <person name="Bonometti L."/>
            <person name="Westerberg I."/>
            <person name="Brannstrom I.O."/>
            <person name="Guillou S."/>
            <person name="Cros-Aarteil S."/>
            <person name="Calhoun S."/>
            <person name="Haridas S."/>
            <person name="Kuo A."/>
            <person name="Mondo S."/>
            <person name="Pangilinan J."/>
            <person name="Riley R."/>
            <person name="LaButti K."/>
            <person name="Andreopoulos B."/>
            <person name="Lipzen A."/>
            <person name="Chen C."/>
            <person name="Yan M."/>
            <person name="Daum C."/>
            <person name="Ng V."/>
            <person name="Clum A."/>
            <person name="Steindorff A."/>
            <person name="Ohm R.A."/>
            <person name="Martin F."/>
            <person name="Silar P."/>
            <person name="Natvig D.O."/>
            <person name="Lalanne C."/>
            <person name="Gautier V."/>
            <person name="Ament-Velasquez S.L."/>
            <person name="Kruys A."/>
            <person name="Hutchinson M.I."/>
            <person name="Powell A.J."/>
            <person name="Barry K."/>
            <person name="Miller A.N."/>
            <person name="Grigoriev I.V."/>
            <person name="Debuchy R."/>
            <person name="Gladieux P."/>
            <person name="Hiltunen Thoren M."/>
            <person name="Johannesson H."/>
        </authorList>
    </citation>
    <scope>NUCLEOTIDE SEQUENCE</scope>
    <source>
        <strain evidence="11">PSN243</strain>
    </source>
</reference>
<dbReference type="GO" id="GO:0032259">
    <property type="term" value="P:methylation"/>
    <property type="evidence" value="ECO:0007669"/>
    <property type="project" value="UniProtKB-KW"/>
</dbReference>
<evidence type="ECO:0000313" key="11">
    <source>
        <dbReference type="EMBL" id="KAK4447721.1"/>
    </source>
</evidence>
<dbReference type="Pfam" id="PF25423">
    <property type="entry name" value="DUF7893"/>
    <property type="match status" value="1"/>
</dbReference>
<feature type="region of interest" description="Disordered" evidence="9">
    <location>
        <begin position="27"/>
        <end position="66"/>
    </location>
</feature>
<evidence type="ECO:0000256" key="5">
    <source>
        <dbReference type="ARBA" id="ARBA00022691"/>
    </source>
</evidence>
<dbReference type="PRINTS" id="PR00105">
    <property type="entry name" value="C5METTRFRASE"/>
</dbReference>
<comment type="similarity">
    <text evidence="8">Belongs to the class I-like SAM-binding methyltransferase superfamily. C5-methyltransferase family.</text>
</comment>
<accession>A0AAV9GJ50</accession>
<dbReference type="EC" id="2.1.1.37" evidence="2"/>
<dbReference type="GO" id="GO:0003677">
    <property type="term" value="F:DNA binding"/>
    <property type="evidence" value="ECO:0007669"/>
    <property type="project" value="UniProtKB-KW"/>
</dbReference>
<dbReference type="InterPro" id="IPR050390">
    <property type="entry name" value="C5-Methyltransferase"/>
</dbReference>
<dbReference type="InterPro" id="IPR057215">
    <property type="entry name" value="DUF7893"/>
</dbReference>
<dbReference type="PANTHER" id="PTHR10629:SF54">
    <property type="entry name" value="DNA METHYLTRANSFERASE DIM-2"/>
    <property type="match status" value="1"/>
</dbReference>
<dbReference type="Gene3D" id="2.30.30.490">
    <property type="match status" value="1"/>
</dbReference>
<dbReference type="PROSITE" id="PS51038">
    <property type="entry name" value="BAH"/>
    <property type="match status" value="1"/>
</dbReference>
<evidence type="ECO:0000256" key="9">
    <source>
        <dbReference type="SAM" id="MobiDB-lite"/>
    </source>
</evidence>
<dbReference type="PROSITE" id="PS00094">
    <property type="entry name" value="C5_MTASE_1"/>
    <property type="match status" value="1"/>
</dbReference>
<dbReference type="AlphaFoldDB" id="A0AAV9GJ50"/>
<keyword evidence="5 8" id="KW-0949">S-adenosyl-L-methionine</keyword>
<dbReference type="PANTHER" id="PTHR10629">
    <property type="entry name" value="CYTOSINE-SPECIFIC METHYLTRANSFERASE"/>
    <property type="match status" value="1"/>
</dbReference>
<dbReference type="GO" id="GO:0003886">
    <property type="term" value="F:DNA (cytosine-5-)-methyltransferase activity"/>
    <property type="evidence" value="ECO:0007669"/>
    <property type="project" value="UniProtKB-EC"/>
</dbReference>
<evidence type="ECO:0000256" key="1">
    <source>
        <dbReference type="ARBA" id="ARBA00004123"/>
    </source>
</evidence>
<keyword evidence="6" id="KW-0238">DNA-binding</keyword>
<protein>
    <recommendedName>
        <fullName evidence="2">DNA (cytosine-5-)-methyltransferase</fullName>
        <ecNumber evidence="2">2.1.1.37</ecNumber>
    </recommendedName>
</protein>
<dbReference type="GO" id="GO:0005634">
    <property type="term" value="C:nucleus"/>
    <property type="evidence" value="ECO:0007669"/>
    <property type="project" value="UniProtKB-SubCell"/>
</dbReference>
<dbReference type="Gene3D" id="3.40.50.150">
    <property type="entry name" value="Vaccinia Virus protein VP39"/>
    <property type="match status" value="1"/>
</dbReference>
<evidence type="ECO:0000259" key="10">
    <source>
        <dbReference type="PROSITE" id="PS51038"/>
    </source>
</evidence>
<dbReference type="EMBL" id="MU865947">
    <property type="protein sequence ID" value="KAK4447721.1"/>
    <property type="molecule type" value="Genomic_DNA"/>
</dbReference>
<keyword evidence="12" id="KW-1185">Reference proteome</keyword>
<evidence type="ECO:0000256" key="6">
    <source>
        <dbReference type="ARBA" id="ARBA00023125"/>
    </source>
</evidence>
<keyword evidence="7" id="KW-0539">Nucleus</keyword>
<dbReference type="InterPro" id="IPR018117">
    <property type="entry name" value="C5_DNA_meth_AS"/>
</dbReference>